<dbReference type="eggNOG" id="COG1266">
    <property type="taxonomic scope" value="Bacteria"/>
</dbReference>
<keyword evidence="2" id="KW-0472">Membrane</keyword>
<dbReference type="PANTHER" id="PTHR36435">
    <property type="entry name" value="SLR1288 PROTEIN"/>
    <property type="match status" value="1"/>
</dbReference>
<dbReference type="PANTHER" id="PTHR36435:SF1">
    <property type="entry name" value="CAAX AMINO TERMINAL PROTEASE FAMILY PROTEIN"/>
    <property type="match status" value="1"/>
</dbReference>
<dbReference type="AlphaFoldDB" id="G8PAJ5"/>
<reference evidence="4 5" key="1">
    <citation type="journal article" date="2012" name="J. Bacteriol.">
        <title>Complete Genome Sequence of the Beer Spoilage Organism Pediococcus claussenii ATCC BAA-344T.</title>
        <authorList>
            <person name="Pittet V."/>
            <person name="Abegunde T."/>
            <person name="Marfleet T."/>
            <person name="Haakensen M."/>
            <person name="Morrow K."/>
            <person name="Jayaprakash T."/>
            <person name="Schroeder K."/>
            <person name="Trost B."/>
            <person name="Byrns S."/>
            <person name="Bergsveinson J."/>
            <person name="Kusalik A."/>
            <person name="Ziola B."/>
        </authorList>
    </citation>
    <scope>NUCLEOTIDE SEQUENCE [LARGE SCALE GENOMIC DNA]</scope>
    <source>
        <strain evidence="4 5">ATCC BAA-344</strain>
    </source>
</reference>
<evidence type="ECO:0000313" key="4">
    <source>
        <dbReference type="EMBL" id="AEV95784.1"/>
    </source>
</evidence>
<dbReference type="GO" id="GO:0080120">
    <property type="term" value="P:CAAX-box protein maturation"/>
    <property type="evidence" value="ECO:0007669"/>
    <property type="project" value="UniProtKB-ARBA"/>
</dbReference>
<feature type="transmembrane region" description="Helical" evidence="2">
    <location>
        <begin position="202"/>
        <end position="222"/>
    </location>
</feature>
<evidence type="ECO:0000256" key="2">
    <source>
        <dbReference type="SAM" id="Phobius"/>
    </source>
</evidence>
<evidence type="ECO:0000313" key="5">
    <source>
        <dbReference type="Proteomes" id="UP000005444"/>
    </source>
</evidence>
<dbReference type="KEGG" id="pce:PECL_1566"/>
<keyword evidence="4" id="KW-0378">Hydrolase</keyword>
<gene>
    <name evidence="4" type="ordered locus">PECL_1566</name>
</gene>
<feature type="transmembrane region" description="Helical" evidence="2">
    <location>
        <begin position="36"/>
        <end position="56"/>
    </location>
</feature>
<feature type="transmembrane region" description="Helical" evidence="2">
    <location>
        <begin position="147"/>
        <end position="166"/>
    </location>
</feature>
<keyword evidence="5" id="KW-1185">Reference proteome</keyword>
<feature type="transmembrane region" description="Helical" evidence="2">
    <location>
        <begin position="113"/>
        <end position="135"/>
    </location>
</feature>
<feature type="domain" description="CAAX prenyl protease 2/Lysostaphin resistance protein A-like" evidence="3">
    <location>
        <begin position="114"/>
        <end position="207"/>
    </location>
</feature>
<dbReference type="GO" id="GO:0004175">
    <property type="term" value="F:endopeptidase activity"/>
    <property type="evidence" value="ECO:0007669"/>
    <property type="project" value="UniProtKB-ARBA"/>
</dbReference>
<evidence type="ECO:0000259" key="3">
    <source>
        <dbReference type="Pfam" id="PF02517"/>
    </source>
</evidence>
<sequence length="224" mass="25166">MENQGWNKSDYIILSLLPIEILIGLFKPQFLKDRPLLLSIIGFAVAVIAFIVVLGVRGKFLKEEWVKFREHLGRNLLYVILVIAVFELVQEVVNKAFTPGSVSLVPGSPEFRFAVLLSFFVPLMAPFTEEVVFRYELFYKFVKSGRGTFILMAVVSSLLFGLAHFISGDQLSSMIALGITGLALTGIYYKTKNIWVTLLGHFIWNFLFAIPTLAVVFLNLPVGK</sequence>
<keyword evidence="2" id="KW-0812">Transmembrane</keyword>
<dbReference type="PATRIC" id="fig|701521.8.peg.1468"/>
<feature type="transmembrane region" description="Helical" evidence="2">
    <location>
        <begin position="172"/>
        <end position="190"/>
    </location>
</feature>
<comment type="similarity">
    <text evidence="1">Belongs to the UPF0177 family.</text>
</comment>
<keyword evidence="2" id="KW-1133">Transmembrane helix</keyword>
<dbReference type="STRING" id="701521.PECL_1566"/>
<feature type="transmembrane region" description="Helical" evidence="2">
    <location>
        <begin position="76"/>
        <end position="93"/>
    </location>
</feature>
<dbReference type="HOGENOM" id="CLU_105051_0_0_9"/>
<proteinExistence type="inferred from homology"/>
<dbReference type="InterPro" id="IPR052710">
    <property type="entry name" value="CAAX_protease"/>
</dbReference>
<name>G8PAJ5_PEDCP</name>
<dbReference type="EMBL" id="CP003137">
    <property type="protein sequence ID" value="AEV95784.1"/>
    <property type="molecule type" value="Genomic_DNA"/>
</dbReference>
<dbReference type="InterPro" id="IPR003675">
    <property type="entry name" value="Rce1/LyrA-like_dom"/>
</dbReference>
<dbReference type="RefSeq" id="WP_014215978.1">
    <property type="nucleotide sequence ID" value="NC_016605.1"/>
</dbReference>
<evidence type="ECO:0000256" key="1">
    <source>
        <dbReference type="ARBA" id="ARBA00009067"/>
    </source>
</evidence>
<protein>
    <submittedName>
        <fullName evidence="4">CAAX amino terminal protease self-immunity family protein</fullName>
    </submittedName>
</protein>
<dbReference type="GO" id="GO:0006508">
    <property type="term" value="P:proteolysis"/>
    <property type="evidence" value="ECO:0007669"/>
    <property type="project" value="UniProtKB-KW"/>
</dbReference>
<feature type="transmembrane region" description="Helical" evidence="2">
    <location>
        <begin position="12"/>
        <end position="30"/>
    </location>
</feature>
<organism evidence="4 5">
    <name type="scientific">Pediococcus claussenii (strain ATCC BAA-344 / DSM 14800 / JCM 18046 / KCTC 3811 / LMG 21948 / P06)</name>
    <dbReference type="NCBI Taxonomy" id="701521"/>
    <lineage>
        <taxon>Bacteria</taxon>
        <taxon>Bacillati</taxon>
        <taxon>Bacillota</taxon>
        <taxon>Bacilli</taxon>
        <taxon>Lactobacillales</taxon>
        <taxon>Lactobacillaceae</taxon>
        <taxon>Pediococcus</taxon>
    </lineage>
</organism>
<dbReference type="Proteomes" id="UP000005444">
    <property type="component" value="Chromosome"/>
</dbReference>
<dbReference type="Pfam" id="PF02517">
    <property type="entry name" value="Rce1-like"/>
    <property type="match status" value="1"/>
</dbReference>
<keyword evidence="4" id="KW-0645">Protease</keyword>
<accession>G8PAJ5</accession>